<keyword evidence="3" id="KW-1185">Reference proteome</keyword>
<sequence length="174" mass="20007">TSVVGIKKLKPPSRLVQSGVPQESILGPTLYAVYIHLVLVTIFNTLKADDTQLLYLKANNGEDDNVEVSVNDMRPRDLKKKREAERLQRYRERDSVEDYGMAQRQDEMQKKTENISSDDSDIRNIGKLLETCEKLAMVPFELISVMLPKLDVRKLSTDQKYLYEICEGVESQFH</sequence>
<comment type="caution">
    <text evidence="2">The sequence shown here is derived from an EMBL/GenBank/DDBJ whole genome shotgun (WGS) entry which is preliminary data.</text>
</comment>
<reference evidence="2" key="1">
    <citation type="submission" date="2019-08" db="EMBL/GenBank/DDBJ databases">
        <title>The genome of the North American firefly Photinus pyralis.</title>
        <authorList>
            <consortium name="Photinus pyralis genome working group"/>
            <person name="Fallon T.R."/>
            <person name="Sander Lower S.E."/>
            <person name="Weng J.-K."/>
        </authorList>
    </citation>
    <scope>NUCLEOTIDE SEQUENCE</scope>
    <source>
        <strain evidence="2">TRF0915ILg1</strain>
        <tissue evidence="2">Whole body</tissue>
    </source>
</reference>
<evidence type="ECO:0000256" key="1">
    <source>
        <dbReference type="SAM" id="MobiDB-lite"/>
    </source>
</evidence>
<feature type="region of interest" description="Disordered" evidence="1">
    <location>
        <begin position="77"/>
        <end position="118"/>
    </location>
</feature>
<dbReference type="AlphaFoldDB" id="A0A8K0CCI0"/>
<name>A0A8K0CCI0_IGNLU</name>
<feature type="non-terminal residue" evidence="2">
    <location>
        <position position="174"/>
    </location>
</feature>
<evidence type="ECO:0000313" key="2">
    <source>
        <dbReference type="EMBL" id="KAF2884768.1"/>
    </source>
</evidence>
<evidence type="ECO:0000313" key="3">
    <source>
        <dbReference type="Proteomes" id="UP000801492"/>
    </source>
</evidence>
<feature type="compositionally biased region" description="Basic and acidic residues" evidence="1">
    <location>
        <begin position="104"/>
        <end position="113"/>
    </location>
</feature>
<dbReference type="EMBL" id="VTPC01090131">
    <property type="protein sequence ID" value="KAF2884768.1"/>
    <property type="molecule type" value="Genomic_DNA"/>
</dbReference>
<gene>
    <name evidence="2" type="ORF">ILUMI_21375</name>
</gene>
<accession>A0A8K0CCI0</accession>
<organism evidence="2 3">
    <name type="scientific">Ignelater luminosus</name>
    <name type="common">Cucubano</name>
    <name type="synonym">Pyrophorus luminosus</name>
    <dbReference type="NCBI Taxonomy" id="2038154"/>
    <lineage>
        <taxon>Eukaryota</taxon>
        <taxon>Metazoa</taxon>
        <taxon>Ecdysozoa</taxon>
        <taxon>Arthropoda</taxon>
        <taxon>Hexapoda</taxon>
        <taxon>Insecta</taxon>
        <taxon>Pterygota</taxon>
        <taxon>Neoptera</taxon>
        <taxon>Endopterygota</taxon>
        <taxon>Coleoptera</taxon>
        <taxon>Polyphaga</taxon>
        <taxon>Elateriformia</taxon>
        <taxon>Elateroidea</taxon>
        <taxon>Elateridae</taxon>
        <taxon>Agrypninae</taxon>
        <taxon>Pyrophorini</taxon>
        <taxon>Ignelater</taxon>
    </lineage>
</organism>
<proteinExistence type="predicted"/>
<protein>
    <submittedName>
        <fullName evidence="2">Uncharacterized protein</fullName>
    </submittedName>
</protein>
<dbReference type="Proteomes" id="UP000801492">
    <property type="component" value="Unassembled WGS sequence"/>
</dbReference>
<feature type="compositionally biased region" description="Basic and acidic residues" evidence="1">
    <location>
        <begin position="77"/>
        <end position="96"/>
    </location>
</feature>